<dbReference type="Gene3D" id="3.30.2400.10">
    <property type="entry name" value="Major capsid protein gp5"/>
    <property type="match status" value="1"/>
</dbReference>
<dbReference type="Gene3D" id="3.30.2320.10">
    <property type="entry name" value="hypothetical protein PF0899 domain"/>
    <property type="match status" value="1"/>
</dbReference>
<name>A0A6M3IGQ2_9ZZZZ</name>
<protein>
    <submittedName>
        <fullName evidence="4">Putative capsid protein</fullName>
    </submittedName>
</protein>
<evidence type="ECO:0000259" key="3">
    <source>
        <dbReference type="Pfam" id="PF05065"/>
    </source>
</evidence>
<keyword evidence="2" id="KW-0946">Virion</keyword>
<gene>
    <name evidence="4" type="ORF">MM415B01822_0009</name>
</gene>
<evidence type="ECO:0000256" key="2">
    <source>
        <dbReference type="ARBA" id="ARBA00022844"/>
    </source>
</evidence>
<evidence type="ECO:0000256" key="1">
    <source>
        <dbReference type="ARBA" id="ARBA00004328"/>
    </source>
</evidence>
<reference evidence="4" key="1">
    <citation type="submission" date="2020-03" db="EMBL/GenBank/DDBJ databases">
        <title>The deep terrestrial virosphere.</title>
        <authorList>
            <person name="Holmfeldt K."/>
            <person name="Nilsson E."/>
            <person name="Simone D."/>
            <person name="Lopez-Fernandez M."/>
            <person name="Wu X."/>
            <person name="de Brujin I."/>
            <person name="Lundin D."/>
            <person name="Andersson A."/>
            <person name="Bertilsson S."/>
            <person name="Dopson M."/>
        </authorList>
    </citation>
    <scope>NUCLEOTIDE SEQUENCE</scope>
    <source>
        <strain evidence="4">MM415B01822</strain>
    </source>
</reference>
<dbReference type="GO" id="GO:0044423">
    <property type="term" value="C:virion component"/>
    <property type="evidence" value="ECO:0007669"/>
    <property type="project" value="UniProtKB-KW"/>
</dbReference>
<organism evidence="4">
    <name type="scientific">viral metagenome</name>
    <dbReference type="NCBI Taxonomy" id="1070528"/>
    <lineage>
        <taxon>unclassified sequences</taxon>
        <taxon>metagenomes</taxon>
        <taxon>organismal metagenomes</taxon>
    </lineage>
</organism>
<dbReference type="InterPro" id="IPR054612">
    <property type="entry name" value="Phage_capsid-like_C"/>
</dbReference>
<accession>A0A6M3IGQ2</accession>
<dbReference type="InterPro" id="IPR024455">
    <property type="entry name" value="Phage_capsid"/>
</dbReference>
<dbReference type="AlphaFoldDB" id="A0A6M3IGQ2"/>
<evidence type="ECO:0000313" key="4">
    <source>
        <dbReference type="EMBL" id="QJA56595.1"/>
    </source>
</evidence>
<dbReference type="SUPFAM" id="SSF56563">
    <property type="entry name" value="Major capsid protein gp5"/>
    <property type="match status" value="1"/>
</dbReference>
<sequence>MKQEIKTAEDVAIFAKEAATEIETLKSDLAAKDERTSQLADEITTLTDKLKTVQAMIQDKFAIEREDTEEGRLYKLGSLVSSMVNKEGRSLSRLGAIPSSVTDDGSFGVRKGWEAKYEAQWRKTYRKSALSSDPLTSDGSDDSSFYGAYLVPTDVIADVMRVAADASVMMPLVTHRPVRGITTYIPTSTDAFAFVAQTDQETAFTEETLTFARSTLTVVTYAMWIAITEQTDEDSLIAMGAFIRTMCGEAWGTAFDTLALSNATYGAMATSGVNQVIMGDGDTAFSNVSSEYLDSLVGELDTRDKRSGARYFMAPTVWDYIANERDAVGNYAIRRFSESAPLAARGYPVTLSDGMPDSGDSAISTDFVAFGNPKHIVAGDRVGFEFKVYDGTESSMKYGQIYLRARVRQAMVNTVPSAWSKLTTAAS</sequence>
<dbReference type="EMBL" id="MT141228">
    <property type="protein sequence ID" value="QJA56595.1"/>
    <property type="molecule type" value="Genomic_DNA"/>
</dbReference>
<dbReference type="Pfam" id="PF05065">
    <property type="entry name" value="Phage_capsid"/>
    <property type="match status" value="1"/>
</dbReference>
<dbReference type="NCBIfam" id="TIGR01554">
    <property type="entry name" value="major_cap_HK97"/>
    <property type="match status" value="1"/>
</dbReference>
<feature type="domain" description="Phage capsid-like C-terminal" evidence="3">
    <location>
        <begin position="147"/>
        <end position="419"/>
    </location>
</feature>
<comment type="subcellular location">
    <subcellularLocation>
        <location evidence="1">Virion</location>
    </subcellularLocation>
</comment>
<proteinExistence type="predicted"/>